<dbReference type="InterPro" id="IPR036047">
    <property type="entry name" value="F-box-like_dom_sf"/>
</dbReference>
<sequence>MTSKTALHLLALPEEHLPQIISYLSLNDVCQLRLVSAFLRDPRHVHHLWMDEEGENSHNITLGRGIMTSRRLQRMLSIFTNITTLRLYGLQLLDRSAVTLRRDAADRDSRHYLEVLQNATCAQNLECLELLGVFECDPFTSDWGTGSTPSYSIHADVRFPKLKRLAIDGRLYHGELPLIRSLLRSSHQITHLRLGGPIPRLCDFDIEIAIMQFHNNTLEELILDGCCGKIISLEIKSTRLRTLDLSGCKSLSEFQPGSHCPNLEELDLSNCSNLSLDFLKSKFCPRLKVLKLRMNTTIEEIDSADKGGNDSEQQPYLPHLEHIDIRDCPLLRHVSIRSPVLTTAEVRGCNHMQSLTVSSPVLSTLCVAWLYSLENISLDCPVLTSLDLTGCYKLSNKGMKFKCPALQSSGIRNGTNDASDD</sequence>
<keyword evidence="5" id="KW-1185">Reference proteome</keyword>
<keyword evidence="2" id="KW-0677">Repeat</keyword>
<dbReference type="AlphaFoldDB" id="A0AAD9DBU8"/>
<evidence type="ECO:0000313" key="4">
    <source>
        <dbReference type="EMBL" id="KAK1740098.1"/>
    </source>
</evidence>
<keyword evidence="1" id="KW-0433">Leucine-rich repeat</keyword>
<dbReference type="InterPro" id="IPR032675">
    <property type="entry name" value="LRR_dom_sf"/>
</dbReference>
<dbReference type="InterPro" id="IPR001810">
    <property type="entry name" value="F-box_dom"/>
</dbReference>
<evidence type="ECO:0000256" key="2">
    <source>
        <dbReference type="ARBA" id="ARBA00022737"/>
    </source>
</evidence>
<feature type="domain" description="F-box" evidence="3">
    <location>
        <begin position="6"/>
        <end position="52"/>
    </location>
</feature>
<name>A0AAD9DBU8_9STRA</name>
<dbReference type="InterPro" id="IPR006553">
    <property type="entry name" value="Leu-rich_rpt_Cys-con_subtyp"/>
</dbReference>
<dbReference type="InterPro" id="IPR001611">
    <property type="entry name" value="Leu-rich_rpt"/>
</dbReference>
<proteinExistence type="predicted"/>
<dbReference type="Proteomes" id="UP001224775">
    <property type="component" value="Unassembled WGS sequence"/>
</dbReference>
<dbReference type="InterPro" id="IPR025875">
    <property type="entry name" value="Leu-rich_rpt_4"/>
</dbReference>
<dbReference type="Pfam" id="PF13516">
    <property type="entry name" value="LRR_6"/>
    <property type="match status" value="1"/>
</dbReference>
<dbReference type="SUPFAM" id="SSF52058">
    <property type="entry name" value="L domain-like"/>
    <property type="match status" value="1"/>
</dbReference>
<dbReference type="PANTHER" id="PTHR13318">
    <property type="entry name" value="PARTNER OF PAIRED, ISOFORM B-RELATED"/>
    <property type="match status" value="1"/>
</dbReference>
<dbReference type="Pfam" id="PF12799">
    <property type="entry name" value="LRR_4"/>
    <property type="match status" value="1"/>
</dbReference>
<gene>
    <name evidence="4" type="ORF">QTG54_009048</name>
</gene>
<dbReference type="Gene3D" id="3.80.10.10">
    <property type="entry name" value="Ribonuclease Inhibitor"/>
    <property type="match status" value="1"/>
</dbReference>
<dbReference type="EMBL" id="JATAAI010000016">
    <property type="protein sequence ID" value="KAK1740098.1"/>
    <property type="molecule type" value="Genomic_DNA"/>
</dbReference>
<dbReference type="SUPFAM" id="SSF81383">
    <property type="entry name" value="F-box domain"/>
    <property type="match status" value="1"/>
</dbReference>
<dbReference type="GO" id="GO:0031146">
    <property type="term" value="P:SCF-dependent proteasomal ubiquitin-dependent protein catabolic process"/>
    <property type="evidence" value="ECO:0007669"/>
    <property type="project" value="TreeGrafter"/>
</dbReference>
<reference evidence="4" key="1">
    <citation type="submission" date="2023-06" db="EMBL/GenBank/DDBJ databases">
        <title>Survivors Of The Sea: Transcriptome response of Skeletonema marinoi to long-term dormancy.</title>
        <authorList>
            <person name="Pinder M.I.M."/>
            <person name="Kourtchenko O."/>
            <person name="Robertson E.K."/>
            <person name="Larsson T."/>
            <person name="Maumus F."/>
            <person name="Osuna-Cruz C.M."/>
            <person name="Vancaester E."/>
            <person name="Stenow R."/>
            <person name="Vandepoele K."/>
            <person name="Ploug H."/>
            <person name="Bruchert V."/>
            <person name="Godhe A."/>
            <person name="Topel M."/>
        </authorList>
    </citation>
    <scope>NUCLEOTIDE SEQUENCE</scope>
    <source>
        <strain evidence="4">R05AC</strain>
    </source>
</reference>
<evidence type="ECO:0000259" key="3">
    <source>
        <dbReference type="PROSITE" id="PS50181"/>
    </source>
</evidence>
<comment type="caution">
    <text evidence="4">The sequence shown here is derived from an EMBL/GenBank/DDBJ whole genome shotgun (WGS) entry which is preliminary data.</text>
</comment>
<accession>A0AAD9DBU8</accession>
<evidence type="ECO:0000313" key="5">
    <source>
        <dbReference type="Proteomes" id="UP001224775"/>
    </source>
</evidence>
<dbReference type="SMART" id="SM00367">
    <property type="entry name" value="LRR_CC"/>
    <property type="match status" value="4"/>
</dbReference>
<evidence type="ECO:0000256" key="1">
    <source>
        <dbReference type="ARBA" id="ARBA00022614"/>
    </source>
</evidence>
<protein>
    <recommendedName>
        <fullName evidence="3">F-box domain-containing protein</fullName>
    </recommendedName>
</protein>
<dbReference type="GO" id="GO:0019005">
    <property type="term" value="C:SCF ubiquitin ligase complex"/>
    <property type="evidence" value="ECO:0007669"/>
    <property type="project" value="TreeGrafter"/>
</dbReference>
<dbReference type="PROSITE" id="PS50181">
    <property type="entry name" value="FBOX"/>
    <property type="match status" value="1"/>
</dbReference>
<organism evidence="4 5">
    <name type="scientific">Skeletonema marinoi</name>
    <dbReference type="NCBI Taxonomy" id="267567"/>
    <lineage>
        <taxon>Eukaryota</taxon>
        <taxon>Sar</taxon>
        <taxon>Stramenopiles</taxon>
        <taxon>Ochrophyta</taxon>
        <taxon>Bacillariophyta</taxon>
        <taxon>Coscinodiscophyceae</taxon>
        <taxon>Thalassiosirophycidae</taxon>
        <taxon>Thalassiosirales</taxon>
        <taxon>Skeletonemataceae</taxon>
        <taxon>Skeletonema</taxon>
        <taxon>Skeletonema marinoi-dohrnii complex</taxon>
    </lineage>
</organism>
<dbReference type="Pfam" id="PF00646">
    <property type="entry name" value="F-box"/>
    <property type="match status" value="1"/>
</dbReference>